<protein>
    <recommendedName>
        <fullName evidence="6">Oleosin</fullName>
    </recommendedName>
</protein>
<evidence type="ECO:0000313" key="9">
    <source>
        <dbReference type="Proteomes" id="UP001187471"/>
    </source>
</evidence>
<dbReference type="EMBL" id="JAVXUO010000712">
    <property type="protein sequence ID" value="KAK2989698.1"/>
    <property type="molecule type" value="Genomic_DNA"/>
</dbReference>
<reference evidence="8" key="1">
    <citation type="submission" date="2022-12" db="EMBL/GenBank/DDBJ databases">
        <title>Draft genome assemblies for two species of Escallonia (Escalloniales).</title>
        <authorList>
            <person name="Chanderbali A."/>
            <person name="Dervinis C."/>
            <person name="Anghel I."/>
            <person name="Soltis D."/>
            <person name="Soltis P."/>
            <person name="Zapata F."/>
        </authorList>
    </citation>
    <scope>NUCLEOTIDE SEQUENCE</scope>
    <source>
        <strain evidence="8">UCBG92.1500</strain>
        <tissue evidence="8">Leaf</tissue>
    </source>
</reference>
<comment type="similarity">
    <text evidence="1 6">Belongs to the oleosin family.</text>
</comment>
<evidence type="ECO:0000256" key="4">
    <source>
        <dbReference type="ARBA" id="ARBA00022989"/>
    </source>
</evidence>
<evidence type="ECO:0000256" key="3">
    <source>
        <dbReference type="ARBA" id="ARBA00022692"/>
    </source>
</evidence>
<dbReference type="AlphaFoldDB" id="A0AA88UQK7"/>
<dbReference type="PANTHER" id="PTHR33203">
    <property type="entry name" value="OLEOSIN"/>
    <property type="match status" value="1"/>
</dbReference>
<dbReference type="Proteomes" id="UP001187471">
    <property type="component" value="Unassembled WGS sequence"/>
</dbReference>
<comment type="subcellular location">
    <subcellularLocation>
        <location evidence="6">Lipid droplet</location>
    </subcellularLocation>
    <subcellularLocation>
        <location evidence="6">Membrane</location>
        <topology evidence="6">Multi-pass membrane protein</topology>
    </subcellularLocation>
</comment>
<evidence type="ECO:0000256" key="1">
    <source>
        <dbReference type="ARBA" id="ARBA00010858"/>
    </source>
</evidence>
<dbReference type="GO" id="GO:0048608">
    <property type="term" value="P:reproductive structure development"/>
    <property type="evidence" value="ECO:0007669"/>
    <property type="project" value="UniProtKB-ARBA"/>
</dbReference>
<dbReference type="GO" id="GO:0009791">
    <property type="term" value="P:post-embryonic development"/>
    <property type="evidence" value="ECO:0007669"/>
    <property type="project" value="UniProtKB-ARBA"/>
</dbReference>
<evidence type="ECO:0000256" key="6">
    <source>
        <dbReference type="RuleBase" id="RU000540"/>
    </source>
</evidence>
<comment type="caution">
    <text evidence="8">The sequence shown here is derived from an EMBL/GenBank/DDBJ whole genome shotgun (WGS) entry which is preliminary data.</text>
</comment>
<accession>A0AA88UQK7</accession>
<feature type="transmembrane region" description="Helical" evidence="7">
    <location>
        <begin position="36"/>
        <end position="60"/>
    </location>
</feature>
<evidence type="ECO:0000256" key="7">
    <source>
        <dbReference type="SAM" id="Phobius"/>
    </source>
</evidence>
<dbReference type="GO" id="GO:0019915">
    <property type="term" value="P:lipid storage"/>
    <property type="evidence" value="ECO:0007669"/>
    <property type="project" value="TreeGrafter"/>
</dbReference>
<keyword evidence="3 7" id="KW-0812">Transmembrane</keyword>
<evidence type="ECO:0000256" key="2">
    <source>
        <dbReference type="ARBA" id="ARBA00022677"/>
    </source>
</evidence>
<dbReference type="PROSITE" id="PS00811">
    <property type="entry name" value="OLEOSINS"/>
    <property type="match status" value="1"/>
</dbReference>
<name>A0AA88UQK7_9ASTE</name>
<dbReference type="GO" id="GO:0016020">
    <property type="term" value="C:membrane"/>
    <property type="evidence" value="ECO:0007669"/>
    <property type="project" value="UniProtKB-SubCell"/>
</dbReference>
<dbReference type="Pfam" id="PF01277">
    <property type="entry name" value="Oleosin"/>
    <property type="match status" value="1"/>
</dbReference>
<dbReference type="GO" id="GO:0005576">
    <property type="term" value="C:extracellular region"/>
    <property type="evidence" value="ECO:0007669"/>
    <property type="project" value="TreeGrafter"/>
</dbReference>
<gene>
    <name evidence="8" type="ORF">RJ640_012919</name>
</gene>
<keyword evidence="4 7" id="KW-1133">Transmembrane helix</keyword>
<proteinExistence type="inferred from homology"/>
<sequence length="133" mass="14063">MAQNQPPQKPQATSRQLVKTATAVTLSGSLMTLSGLALAATVIGLVVATPVLLIFSPVLVPAVVTLFLLFVGFLASGGLGATAAFVLYWTYRFLTGKRPMEQLDRIRGRIAGAAAETKEWAQEHLKAGRQGSP</sequence>
<keyword evidence="9" id="KW-1185">Reference proteome</keyword>
<feature type="transmembrane region" description="Helical" evidence="7">
    <location>
        <begin position="66"/>
        <end position="91"/>
    </location>
</feature>
<keyword evidence="2 6" id="KW-0551">Lipid droplet</keyword>
<organism evidence="8 9">
    <name type="scientific">Escallonia rubra</name>
    <dbReference type="NCBI Taxonomy" id="112253"/>
    <lineage>
        <taxon>Eukaryota</taxon>
        <taxon>Viridiplantae</taxon>
        <taxon>Streptophyta</taxon>
        <taxon>Embryophyta</taxon>
        <taxon>Tracheophyta</taxon>
        <taxon>Spermatophyta</taxon>
        <taxon>Magnoliopsida</taxon>
        <taxon>eudicotyledons</taxon>
        <taxon>Gunneridae</taxon>
        <taxon>Pentapetalae</taxon>
        <taxon>asterids</taxon>
        <taxon>campanulids</taxon>
        <taxon>Escalloniales</taxon>
        <taxon>Escalloniaceae</taxon>
        <taxon>Escallonia</taxon>
    </lineage>
</organism>
<keyword evidence="5 7" id="KW-0472">Membrane</keyword>
<dbReference type="GO" id="GO:0012511">
    <property type="term" value="C:monolayer-surrounded lipid storage body"/>
    <property type="evidence" value="ECO:0007669"/>
    <property type="project" value="InterPro"/>
</dbReference>
<evidence type="ECO:0000256" key="5">
    <source>
        <dbReference type="ARBA" id="ARBA00023136"/>
    </source>
</evidence>
<dbReference type="InterPro" id="IPR000136">
    <property type="entry name" value="Oleosin"/>
</dbReference>
<dbReference type="PANTHER" id="PTHR33203:SF31">
    <property type="entry name" value="OLEOSIN"/>
    <property type="match status" value="1"/>
</dbReference>
<evidence type="ECO:0000313" key="8">
    <source>
        <dbReference type="EMBL" id="KAK2989698.1"/>
    </source>
</evidence>